<proteinExistence type="predicted"/>
<dbReference type="InterPro" id="IPR058588">
    <property type="entry name" value="E2-CBASS"/>
</dbReference>
<accession>A0ABV0AZ67</accession>
<keyword evidence="3" id="KW-1185">Reference proteome</keyword>
<evidence type="ECO:0000313" key="2">
    <source>
        <dbReference type="EMBL" id="MEN3539356.1"/>
    </source>
</evidence>
<sequence>MFADGPTESPHRYSGGELCMWWPFDGPERRWLRRDGGAALLGQIVAHLVREEWWRRTGEWVGEEAPHAAQDGQEDE</sequence>
<dbReference type="EMBL" id="JBDJAW010000032">
    <property type="protein sequence ID" value="MEN3539356.1"/>
    <property type="molecule type" value="Genomic_DNA"/>
</dbReference>
<reference evidence="2 3" key="1">
    <citation type="submission" date="2024-05" db="EMBL/GenBank/DDBJ databases">
        <title>Microbispora sp.ZYX-F-249.</title>
        <authorList>
            <person name="Xie H."/>
        </authorList>
    </citation>
    <scope>NUCLEOTIDE SEQUENCE [LARGE SCALE GENOMIC DNA]</scope>
    <source>
        <strain evidence="2 3">ZYX-F-249</strain>
    </source>
</reference>
<evidence type="ECO:0000259" key="1">
    <source>
        <dbReference type="Pfam" id="PF26395"/>
    </source>
</evidence>
<dbReference type="RefSeq" id="WP_346229253.1">
    <property type="nucleotide sequence ID" value="NZ_JBDJAW010000032.1"/>
</dbReference>
<protein>
    <recommendedName>
        <fullName evidence="1">Type II CBASS E2 protein domain-containing protein</fullName>
    </recommendedName>
</protein>
<name>A0ABV0AZ67_9ACTN</name>
<evidence type="ECO:0000313" key="3">
    <source>
        <dbReference type="Proteomes" id="UP001447516"/>
    </source>
</evidence>
<feature type="domain" description="Type II CBASS E2 protein" evidence="1">
    <location>
        <begin position="7"/>
        <end position="67"/>
    </location>
</feature>
<gene>
    <name evidence="2" type="ORF">AAH991_29890</name>
</gene>
<dbReference type="Proteomes" id="UP001447516">
    <property type="component" value="Unassembled WGS sequence"/>
</dbReference>
<comment type="caution">
    <text evidence="2">The sequence shown here is derived from an EMBL/GenBank/DDBJ whole genome shotgun (WGS) entry which is preliminary data.</text>
</comment>
<dbReference type="Pfam" id="PF26395">
    <property type="entry name" value="E2-CBASS"/>
    <property type="match status" value="1"/>
</dbReference>
<organism evidence="2 3">
    <name type="scientific">Microbispora maris</name>
    <dbReference type="NCBI Taxonomy" id="3144104"/>
    <lineage>
        <taxon>Bacteria</taxon>
        <taxon>Bacillati</taxon>
        <taxon>Actinomycetota</taxon>
        <taxon>Actinomycetes</taxon>
        <taxon>Streptosporangiales</taxon>
        <taxon>Streptosporangiaceae</taxon>
        <taxon>Microbispora</taxon>
    </lineage>
</organism>